<dbReference type="PANTHER" id="PTHR35495:SF7">
    <property type="entry name" value="OS02G0164400 PROTEIN"/>
    <property type="match status" value="1"/>
</dbReference>
<dbReference type="PANTHER" id="PTHR35495">
    <property type="entry name" value="OS06G0679600 PROTEIN"/>
    <property type="match status" value="1"/>
</dbReference>
<keyword evidence="3" id="KW-1185">Reference proteome</keyword>
<name>A0A0E0NAA1_ORYRU</name>
<proteinExistence type="predicted"/>
<dbReference type="AlphaFoldDB" id="A0A0E0NAA1"/>
<dbReference type="EnsemblPlants" id="ORUFI02G05020.1">
    <property type="protein sequence ID" value="ORUFI02G05020.1"/>
    <property type="gene ID" value="ORUFI02G05020"/>
</dbReference>
<dbReference type="Proteomes" id="UP000008022">
    <property type="component" value="Unassembled WGS sequence"/>
</dbReference>
<feature type="compositionally biased region" description="Pro residues" evidence="1">
    <location>
        <begin position="51"/>
        <end position="60"/>
    </location>
</feature>
<evidence type="ECO:0000313" key="2">
    <source>
        <dbReference type="EnsemblPlants" id="ORUFI02G05020.1"/>
    </source>
</evidence>
<dbReference type="eggNOG" id="ENOG502R3Q1">
    <property type="taxonomic scope" value="Eukaryota"/>
</dbReference>
<evidence type="ECO:0000313" key="3">
    <source>
        <dbReference type="Proteomes" id="UP000008022"/>
    </source>
</evidence>
<dbReference type="Gramene" id="ORUFI02G05020.1">
    <property type="protein sequence ID" value="ORUFI02G05020.1"/>
    <property type="gene ID" value="ORUFI02G05020"/>
</dbReference>
<accession>A0A0E0NAA1</accession>
<dbReference type="OMA" id="LRRRMCA"/>
<reference evidence="2" key="2">
    <citation type="submission" date="2015-06" db="UniProtKB">
        <authorList>
            <consortium name="EnsemblPlants"/>
        </authorList>
    </citation>
    <scope>IDENTIFICATION</scope>
</reference>
<organism evidence="2 3">
    <name type="scientific">Oryza rufipogon</name>
    <name type="common">Brownbeard rice</name>
    <name type="synonym">Asian wild rice</name>
    <dbReference type="NCBI Taxonomy" id="4529"/>
    <lineage>
        <taxon>Eukaryota</taxon>
        <taxon>Viridiplantae</taxon>
        <taxon>Streptophyta</taxon>
        <taxon>Embryophyta</taxon>
        <taxon>Tracheophyta</taxon>
        <taxon>Spermatophyta</taxon>
        <taxon>Magnoliopsida</taxon>
        <taxon>Liliopsida</taxon>
        <taxon>Poales</taxon>
        <taxon>Poaceae</taxon>
        <taxon>BOP clade</taxon>
        <taxon>Oryzoideae</taxon>
        <taxon>Oryzeae</taxon>
        <taxon>Oryzinae</taxon>
        <taxon>Oryza</taxon>
    </lineage>
</organism>
<feature type="region of interest" description="Disordered" evidence="1">
    <location>
        <begin position="49"/>
        <end position="77"/>
    </location>
</feature>
<evidence type="ECO:0000256" key="1">
    <source>
        <dbReference type="SAM" id="MobiDB-lite"/>
    </source>
</evidence>
<reference evidence="3" key="1">
    <citation type="submission" date="2013-06" db="EMBL/GenBank/DDBJ databases">
        <authorList>
            <person name="Zhao Q."/>
        </authorList>
    </citation>
    <scope>NUCLEOTIDE SEQUENCE</scope>
    <source>
        <strain evidence="3">cv. W1943</strain>
    </source>
</reference>
<protein>
    <submittedName>
        <fullName evidence="2">Uncharacterized protein</fullName>
    </submittedName>
</protein>
<sequence length="126" mass="13723">MERRRLHRAAPREEERMHRFLRPGALARLRDSRIVARWLRSAAAATRLLPTPLPPAPTPPQVVAEQQQGGAPHFVVPARGLGGAGRYPLRRRMCAARSVVFLPPPAADAFFAAFAAAPPPPADLVS</sequence>
<dbReference type="HOGENOM" id="CLU_132867_0_0_1"/>